<evidence type="ECO:0000313" key="3">
    <source>
        <dbReference type="Proteomes" id="UP000574067"/>
    </source>
</evidence>
<accession>A0A848FFJ7</accession>
<keyword evidence="3" id="KW-1185">Reference proteome</keyword>
<dbReference type="CDD" id="cd03024">
    <property type="entry name" value="DsbA_FrnE"/>
    <property type="match status" value="1"/>
</dbReference>
<feature type="domain" description="DSBA-like thioredoxin" evidence="1">
    <location>
        <begin position="4"/>
        <end position="202"/>
    </location>
</feature>
<sequence length="215" mass="24202">MLKIDFVSDIACPWCAVGLYALESALRQLPDVPVQIRLQPFELNPAMGPEGEDSTEHLARKYGRTPAQLEETRAYLRERGEAVGFSFGPRTRIWNTFDGHRLLHWAGLQGRQLELKRALLKAYHADDLNPSDPAVLLAAAREAGLDEAEGRQVLEEGRYAEEVREQEHRWQRLGIQSVPSVIVNERYLIQGAQPPEAFMQALRRIADESGTAAPH</sequence>
<evidence type="ECO:0000259" key="1">
    <source>
        <dbReference type="Pfam" id="PF01323"/>
    </source>
</evidence>
<dbReference type="EMBL" id="JABBFW010000020">
    <property type="protein sequence ID" value="NML17615.1"/>
    <property type="molecule type" value="Genomic_DNA"/>
</dbReference>
<evidence type="ECO:0000313" key="2">
    <source>
        <dbReference type="EMBL" id="NML17615.1"/>
    </source>
</evidence>
<proteinExistence type="predicted"/>
<gene>
    <name evidence="2" type="ORF">HHL10_21840</name>
</gene>
<dbReference type="Proteomes" id="UP000574067">
    <property type="component" value="Unassembled WGS sequence"/>
</dbReference>
<dbReference type="AlphaFoldDB" id="A0A848FFJ7"/>
<organism evidence="2 3">
    <name type="scientific">Azohydromonas caseinilytica</name>
    <dbReference type="NCBI Taxonomy" id="2728836"/>
    <lineage>
        <taxon>Bacteria</taxon>
        <taxon>Pseudomonadati</taxon>
        <taxon>Pseudomonadota</taxon>
        <taxon>Betaproteobacteria</taxon>
        <taxon>Burkholderiales</taxon>
        <taxon>Sphaerotilaceae</taxon>
        <taxon>Azohydromonas</taxon>
    </lineage>
</organism>
<reference evidence="2 3" key="1">
    <citation type="submission" date="2020-04" db="EMBL/GenBank/DDBJ databases">
        <title>Azohydromonas sp. isolated from soil.</title>
        <authorList>
            <person name="Dahal R.H."/>
        </authorList>
    </citation>
    <scope>NUCLEOTIDE SEQUENCE [LARGE SCALE GENOMIC DNA]</scope>
    <source>
        <strain evidence="2 3">G-1-1-14</strain>
    </source>
</reference>
<dbReference type="RefSeq" id="WP_169162516.1">
    <property type="nucleotide sequence ID" value="NZ_JABBFW010000020.1"/>
</dbReference>
<dbReference type="PANTHER" id="PTHR13887:SF41">
    <property type="entry name" value="THIOREDOXIN SUPERFAMILY PROTEIN"/>
    <property type="match status" value="1"/>
</dbReference>
<dbReference type="Gene3D" id="3.40.30.10">
    <property type="entry name" value="Glutaredoxin"/>
    <property type="match status" value="1"/>
</dbReference>
<protein>
    <submittedName>
        <fullName evidence="2">DsbA family oxidoreductase</fullName>
    </submittedName>
</protein>
<name>A0A848FFJ7_9BURK</name>
<dbReference type="SUPFAM" id="SSF52833">
    <property type="entry name" value="Thioredoxin-like"/>
    <property type="match status" value="1"/>
</dbReference>
<dbReference type="InterPro" id="IPR001853">
    <property type="entry name" value="DSBA-like_thioredoxin_dom"/>
</dbReference>
<dbReference type="PANTHER" id="PTHR13887">
    <property type="entry name" value="GLUTATHIONE S-TRANSFERASE KAPPA"/>
    <property type="match status" value="1"/>
</dbReference>
<dbReference type="GO" id="GO:0016491">
    <property type="term" value="F:oxidoreductase activity"/>
    <property type="evidence" value="ECO:0007669"/>
    <property type="project" value="InterPro"/>
</dbReference>
<dbReference type="Pfam" id="PF01323">
    <property type="entry name" value="DSBA"/>
    <property type="match status" value="1"/>
</dbReference>
<comment type="caution">
    <text evidence="2">The sequence shown here is derived from an EMBL/GenBank/DDBJ whole genome shotgun (WGS) entry which is preliminary data.</text>
</comment>
<dbReference type="InterPro" id="IPR036249">
    <property type="entry name" value="Thioredoxin-like_sf"/>
</dbReference>